<sequence length="164" mass="18213">MRHRVLPHPLVALALGVVWLLLANSVAPGQIVLGLLLGWSISLFAARFWPETLRIHRPLILLRFIGIVLVDIVLANVVVAWLIIRSPARRRPVFVQVPLALRSDLAISVLANTICLTPGTVSSRLSLDRRYLLVHALDATDPDALVATIKNRYEAPLREVFEPC</sequence>
<keyword evidence="5 7" id="KW-1133">Transmembrane helix</keyword>
<dbReference type="PIRSF" id="PIRSF019239">
    <property type="entry name" value="MrpE"/>
    <property type="match status" value="1"/>
</dbReference>
<dbReference type="GO" id="GO:0005886">
    <property type="term" value="C:plasma membrane"/>
    <property type="evidence" value="ECO:0007669"/>
    <property type="project" value="UniProtKB-SubCell"/>
</dbReference>
<dbReference type="PANTHER" id="PTHR34584:SF1">
    <property type="entry name" value="NA(+)_H(+) ANTIPORTER SUBUNIT E1"/>
    <property type="match status" value="1"/>
</dbReference>
<keyword evidence="6 7" id="KW-0472">Membrane</keyword>
<dbReference type="InterPro" id="IPR002758">
    <property type="entry name" value="Cation_antiport_E"/>
</dbReference>
<comment type="subcellular location">
    <subcellularLocation>
        <location evidence="1">Cell membrane</location>
        <topology evidence="1">Multi-pass membrane protein</topology>
    </subcellularLocation>
</comment>
<evidence type="ECO:0000313" key="8">
    <source>
        <dbReference type="EMBL" id="CDI02591.1"/>
    </source>
</evidence>
<keyword evidence="4 7" id="KW-0812">Transmembrane</keyword>
<keyword evidence="9" id="KW-1185">Reference proteome</keyword>
<dbReference type="GO" id="GO:0008324">
    <property type="term" value="F:monoatomic cation transmembrane transporter activity"/>
    <property type="evidence" value="ECO:0007669"/>
    <property type="project" value="InterPro"/>
</dbReference>
<dbReference type="STRING" id="1400863.BN873_330068"/>
<accession>W6M460</accession>
<dbReference type="EMBL" id="CBTJ020000040">
    <property type="protein sequence ID" value="CDI02591.1"/>
    <property type="molecule type" value="Genomic_DNA"/>
</dbReference>
<evidence type="ECO:0000256" key="7">
    <source>
        <dbReference type="SAM" id="Phobius"/>
    </source>
</evidence>
<reference evidence="8" key="2">
    <citation type="submission" date="2014-03" db="EMBL/GenBank/DDBJ databases">
        <title>Candidatus Competibacter-lineage genomes retrieved from metagenomes reveal functional metabolic diversity.</title>
        <authorList>
            <person name="McIlroy S.J."/>
            <person name="Albertsen M."/>
            <person name="Andresen E.K."/>
            <person name="Saunders A.M."/>
            <person name="Kristiansen R."/>
            <person name="Stokholm-Bjerregaard M."/>
            <person name="Nielsen K.L."/>
            <person name="Nielsen P.H."/>
        </authorList>
    </citation>
    <scope>NUCLEOTIDE SEQUENCE</scope>
    <source>
        <strain evidence="8">Run_A_D11</strain>
    </source>
</reference>
<feature type="transmembrane region" description="Helical" evidence="7">
    <location>
        <begin position="61"/>
        <end position="84"/>
    </location>
</feature>
<reference evidence="8" key="1">
    <citation type="submission" date="2013-07" db="EMBL/GenBank/DDBJ databases">
        <authorList>
            <person name="McIlroy S."/>
        </authorList>
    </citation>
    <scope>NUCLEOTIDE SEQUENCE [LARGE SCALE GENOMIC DNA]</scope>
    <source>
        <strain evidence="8">Run_A_D11</strain>
    </source>
</reference>
<proteinExistence type="inferred from homology"/>
<evidence type="ECO:0000256" key="2">
    <source>
        <dbReference type="ARBA" id="ARBA00006228"/>
    </source>
</evidence>
<dbReference type="Proteomes" id="UP000035760">
    <property type="component" value="Unassembled WGS sequence"/>
</dbReference>
<comment type="caution">
    <text evidence="8">The sequence shown here is derived from an EMBL/GenBank/DDBJ whole genome shotgun (WGS) entry which is preliminary data.</text>
</comment>
<evidence type="ECO:0000256" key="4">
    <source>
        <dbReference type="ARBA" id="ARBA00022692"/>
    </source>
</evidence>
<dbReference type="NCBIfam" id="NF006518">
    <property type="entry name" value="PRK08965.1-2"/>
    <property type="match status" value="1"/>
</dbReference>
<feature type="transmembrane region" description="Helical" evidence="7">
    <location>
        <begin position="31"/>
        <end position="49"/>
    </location>
</feature>
<dbReference type="PANTHER" id="PTHR34584">
    <property type="entry name" value="NA(+)/H(+) ANTIPORTER SUBUNIT E1"/>
    <property type="match status" value="1"/>
</dbReference>
<dbReference type="AlphaFoldDB" id="W6M460"/>
<name>W6M460_9GAMM</name>
<organism evidence="8 9">
    <name type="scientific">Candidatus Competibacter denitrificans Run_A_D11</name>
    <dbReference type="NCBI Taxonomy" id="1400863"/>
    <lineage>
        <taxon>Bacteria</taxon>
        <taxon>Pseudomonadati</taxon>
        <taxon>Pseudomonadota</taxon>
        <taxon>Gammaproteobacteria</taxon>
        <taxon>Candidatus Competibacteraceae</taxon>
        <taxon>Candidatus Competibacter</taxon>
    </lineage>
</organism>
<evidence type="ECO:0000313" key="9">
    <source>
        <dbReference type="Proteomes" id="UP000035760"/>
    </source>
</evidence>
<keyword evidence="3" id="KW-1003">Cell membrane</keyword>
<gene>
    <name evidence="8" type="ORF">BN873_330068</name>
</gene>
<evidence type="ECO:0000256" key="1">
    <source>
        <dbReference type="ARBA" id="ARBA00004651"/>
    </source>
</evidence>
<evidence type="ECO:0000256" key="6">
    <source>
        <dbReference type="ARBA" id="ARBA00023136"/>
    </source>
</evidence>
<protein>
    <submittedName>
        <fullName evidence="8">Cation antiporter</fullName>
    </submittedName>
</protein>
<dbReference type="RefSeq" id="WP_048672929.1">
    <property type="nucleotide sequence ID" value="NZ_CBTJ020000040.1"/>
</dbReference>
<evidence type="ECO:0000256" key="3">
    <source>
        <dbReference type="ARBA" id="ARBA00022475"/>
    </source>
</evidence>
<evidence type="ECO:0000256" key="5">
    <source>
        <dbReference type="ARBA" id="ARBA00022989"/>
    </source>
</evidence>
<dbReference type="OrthoDB" id="9807187at2"/>
<dbReference type="Pfam" id="PF01899">
    <property type="entry name" value="MNHE"/>
    <property type="match status" value="1"/>
</dbReference>
<comment type="similarity">
    <text evidence="2">Belongs to the CPA3 antiporters (TC 2.A.63) subunit E family.</text>
</comment>
<feature type="transmembrane region" description="Helical" evidence="7">
    <location>
        <begin position="6"/>
        <end position="24"/>
    </location>
</feature>